<dbReference type="CDD" id="cd00112">
    <property type="entry name" value="LDLa"/>
    <property type="match status" value="1"/>
</dbReference>
<feature type="transmembrane region" description="Helical" evidence="2">
    <location>
        <begin position="62"/>
        <end position="81"/>
    </location>
</feature>
<evidence type="ECO:0000313" key="3">
    <source>
        <dbReference type="EMBL" id="MDP0589194.1"/>
    </source>
</evidence>
<dbReference type="Gene3D" id="2.40.128.620">
    <property type="match status" value="2"/>
</dbReference>
<keyword evidence="4" id="KW-1185">Reference proteome</keyword>
<dbReference type="Gene3D" id="4.10.400.10">
    <property type="entry name" value="Low-density Lipoprotein Receptor"/>
    <property type="match status" value="8"/>
</dbReference>
<feature type="transmembrane region" description="Helical" evidence="2">
    <location>
        <begin position="12"/>
        <end position="33"/>
    </location>
</feature>
<accession>A0AA90NLF8</accession>
<name>A0AA90NLF8_9GAMM</name>
<keyword evidence="2" id="KW-0812">Transmembrane</keyword>
<dbReference type="SUPFAM" id="SSF57424">
    <property type="entry name" value="LDL receptor-like module"/>
    <property type="match status" value="7"/>
</dbReference>
<dbReference type="Gene3D" id="4.10.1220.10">
    <property type="entry name" value="EGF-type module"/>
    <property type="match status" value="2"/>
</dbReference>
<dbReference type="InterPro" id="IPR002172">
    <property type="entry name" value="LDrepeatLR_classA_rpt"/>
</dbReference>
<dbReference type="InterPro" id="IPR036055">
    <property type="entry name" value="LDL_receptor-like_sf"/>
</dbReference>
<dbReference type="EMBL" id="JASXSV010000011">
    <property type="protein sequence ID" value="MDP0589194.1"/>
    <property type="molecule type" value="Genomic_DNA"/>
</dbReference>
<dbReference type="InterPro" id="IPR051221">
    <property type="entry name" value="LDLR-related"/>
</dbReference>
<feature type="transmembrane region" description="Helical" evidence="2">
    <location>
        <begin position="1036"/>
        <end position="1057"/>
    </location>
</feature>
<keyword evidence="2" id="KW-0472">Membrane</keyword>
<organism evidence="3 4">
    <name type="scientific">Candidatus Endonucleibacter bathymodioli</name>
    <dbReference type="NCBI Taxonomy" id="539814"/>
    <lineage>
        <taxon>Bacteria</taxon>
        <taxon>Pseudomonadati</taxon>
        <taxon>Pseudomonadota</taxon>
        <taxon>Gammaproteobacteria</taxon>
        <taxon>Oceanospirillales</taxon>
        <taxon>Endozoicomonadaceae</taxon>
        <taxon>Candidatus Endonucleibacter</taxon>
    </lineage>
</organism>
<proteinExistence type="predicted"/>
<evidence type="ECO:0000256" key="1">
    <source>
        <dbReference type="ARBA" id="ARBA00023157"/>
    </source>
</evidence>
<dbReference type="GO" id="GO:0043235">
    <property type="term" value="C:receptor complex"/>
    <property type="evidence" value="ECO:0007669"/>
    <property type="project" value="TreeGrafter"/>
</dbReference>
<keyword evidence="2" id="KW-1133">Transmembrane helix</keyword>
<evidence type="ECO:0000256" key="2">
    <source>
        <dbReference type="SAM" id="Phobius"/>
    </source>
</evidence>
<dbReference type="AlphaFoldDB" id="A0AA90NLF8"/>
<protein>
    <submittedName>
        <fullName evidence="3">Low-density lipoprotein receptor class A repeat-containing protein</fullName>
    </submittedName>
</protein>
<dbReference type="PANTHER" id="PTHR22722">
    <property type="entry name" value="LOW-DENSITY LIPOPROTEIN RECEPTOR-RELATED PROTEIN 2-RELATED"/>
    <property type="match status" value="1"/>
</dbReference>
<comment type="caution">
    <text evidence="3">The sequence shown here is derived from an EMBL/GenBank/DDBJ whole genome shotgun (WGS) entry which is preliminary data.</text>
</comment>
<dbReference type="Proteomes" id="UP001178148">
    <property type="component" value="Unassembled WGS sequence"/>
</dbReference>
<keyword evidence="3" id="KW-0675">Receptor</keyword>
<dbReference type="GO" id="GO:0005886">
    <property type="term" value="C:plasma membrane"/>
    <property type="evidence" value="ECO:0007669"/>
    <property type="project" value="TreeGrafter"/>
</dbReference>
<gene>
    <name evidence="3" type="ORF">QS748_08380</name>
</gene>
<dbReference type="PRINTS" id="PR00261">
    <property type="entry name" value="LDLRECEPTOR"/>
</dbReference>
<evidence type="ECO:0000313" key="4">
    <source>
        <dbReference type="Proteomes" id="UP001178148"/>
    </source>
</evidence>
<dbReference type="SMART" id="SM00192">
    <property type="entry name" value="LDLa"/>
    <property type="match status" value="16"/>
</dbReference>
<reference evidence="3 4" key="1">
    <citation type="journal article" date="2023" name="bioRxiv">
        <title>An intranuclear bacterial parasite of deep-sea mussels expresses apoptosis inhibitors acquired from its host.</title>
        <authorList>
            <person name="Gonzalez Porras M.A."/>
            <person name="Assie A."/>
            <person name="Tietjen M."/>
            <person name="Violette M."/>
            <person name="Kleiner M."/>
            <person name="Gruber-Vodicka H."/>
            <person name="Dubilier N."/>
            <person name="Leisch N."/>
        </authorList>
    </citation>
    <scope>NUCLEOTIDE SEQUENCE [LARGE SCALE GENOMIC DNA]</scope>
    <source>
        <strain evidence="3">IAP13</strain>
    </source>
</reference>
<dbReference type="PROSITE" id="PS50068">
    <property type="entry name" value="LDLRA_2"/>
    <property type="match status" value="4"/>
</dbReference>
<keyword evidence="3" id="KW-0449">Lipoprotein</keyword>
<keyword evidence="1" id="KW-1015">Disulfide bond</keyword>
<sequence length="1098" mass="122295">MFLVIFFVKLLLAYLSLVKLHPLKIGILLYSIAERRHPLLRHLGFIPFLPCDNGKLLRNIKFSLCFPIILVLITTSLTYAANDNCHNYTSKPPVTMLLNEPNYLDKCLTDLSNELVINIHNFLEYLELFELDDGENDSIKKSTFFNKRHHQEYYDLYCVLSLRYYKGQSFTGFVRYMIYNEPARVISRPLLEAMRKLCNDYKDRPGITIGNMLTEVAKQKHTDENIKAFLRYKANDIETQHKALYSDDNTSTNKYSANANSSTDSSMNNKSWSSWLRRCSQKSISCAKNIVKNVSRLAPKEMYTAPYFSALMMPLAGADNNNFVCDNGRKVDMSKTCNNKNDCGDYSDEHILLCCKDQIFDATTRRCDHKYMAYQRLFICDDNKQTIRINSMCDGSYNCADKSEEKASSCCYGGIQGRNSSTGICEEKDSESSTLFVCEDGYTTHIGNKCNGKMECADNSDEKVSYCCKDGIKGINKITQLCRHYYSSDKQLFVCDNKYTIDTKNLCDNKHDCTDGNDERLNGTNPTCFDCSGDNKKIILGKLICDGNNDCPNGNDERLNGTNPTCFDCGGDNRKLILGKFLCDGNNDCPDGNDERLNGTNPTCFDCGGNNRKLILGRLLCDGHNDCPDDSDERLNGTNPTCFDCGGDNKKIILGKLICDGNNDCPNGNDERLNGTNPTCFDCGGDNRKLILGKFLCDGNNDCPDGNDERLNGTNPTCFDCGGNNRKLILGRLLCDGHNDCPDDSDERLNVTNPTCFDCGGDNKKIILGKLIYDGNNDCPNGNDERRNVTNPTYFDCGGDNRKLILGKFLCDGNNDCPDGNDERLNGTNPTCFDCGGNNRKLILGRLLCDGHNDCPDDSDERLNGTNPTCFDCGGNNRKLILGKLLCDGNNDCPNDSDERFNGTNPTCFDCGGNNRKLILGNLLCDGNNDCPNDSDERLNGTNPTCFDCGGNNRTLILGKSLCDGINDCPDDSDERLNGTNPTCFDCGENNRTLISSKLLCDGENNCLDGSDEYWNCTSTSPIPTLNTDTNLTSTFTTAGLVIAGVITCTTYIVMLVKNRETKRLKGTRAWLLSPITKPVNYLLRYCGYRQANTESDE</sequence>